<dbReference type="Proteomes" id="UP000593563">
    <property type="component" value="Unassembled WGS sequence"/>
</dbReference>
<protein>
    <submittedName>
        <fullName evidence="2">Uncharacterized protein</fullName>
    </submittedName>
</protein>
<evidence type="ECO:0000256" key="1">
    <source>
        <dbReference type="SAM" id="SignalP"/>
    </source>
</evidence>
<evidence type="ECO:0000313" key="3">
    <source>
        <dbReference type="Proteomes" id="UP000593563"/>
    </source>
</evidence>
<dbReference type="EMBL" id="WRXP01001690">
    <property type="protein sequence ID" value="KAF1002086.1"/>
    <property type="molecule type" value="Genomic_DNA"/>
</dbReference>
<name>A0A6L5B8P6_APIGR</name>
<keyword evidence="1" id="KW-0732">Signal</keyword>
<accession>A0A6L5B8P6</accession>
<comment type="caution">
    <text evidence="2">The sequence shown here is derived from an EMBL/GenBank/DDBJ whole genome shotgun (WGS) entry which is preliminary data.</text>
</comment>
<organism evidence="2 3">
    <name type="scientific">Apium graveolens</name>
    <name type="common">Celery</name>
    <dbReference type="NCBI Taxonomy" id="4045"/>
    <lineage>
        <taxon>Eukaryota</taxon>
        <taxon>Viridiplantae</taxon>
        <taxon>Streptophyta</taxon>
        <taxon>Embryophyta</taxon>
        <taxon>Tracheophyta</taxon>
        <taxon>Spermatophyta</taxon>
        <taxon>Magnoliopsida</taxon>
        <taxon>eudicotyledons</taxon>
        <taxon>Gunneridae</taxon>
        <taxon>Pentapetalae</taxon>
        <taxon>asterids</taxon>
        <taxon>campanulids</taxon>
        <taxon>Apiales</taxon>
        <taxon>Apiaceae</taxon>
        <taxon>Apioideae</taxon>
        <taxon>apioid superclade</taxon>
        <taxon>Apieae</taxon>
        <taxon>Apium</taxon>
    </lineage>
</organism>
<evidence type="ECO:0000313" key="2">
    <source>
        <dbReference type="EMBL" id="KAF1002086.1"/>
    </source>
</evidence>
<dbReference type="PANTHER" id="PTHR33640:SF8">
    <property type="entry name" value="TRANSMEMBRANE PROTEIN"/>
    <property type="match status" value="1"/>
</dbReference>
<sequence length="156" mass="18156">MSLTILLKFVMSMLEVFGNKLYINPTEELKKQGEDGKSEEQEAVLDLCSFEDKKMLMCRSETLMRYQYHRRDSCIEPRRTVTENGRKTGKHNKRTPGAAMIQKSCDHRVSAHNFRPKCYAEDEMSGEEFRQAVEAFIARQKRSLKEEFSSIVTYGN</sequence>
<proteinExistence type="predicted"/>
<gene>
    <name evidence="2" type="ORF">AG4045_023391</name>
</gene>
<keyword evidence="3" id="KW-1185">Reference proteome</keyword>
<feature type="chain" id="PRO_5026798834" evidence="1">
    <location>
        <begin position="19"/>
        <end position="156"/>
    </location>
</feature>
<feature type="signal peptide" evidence="1">
    <location>
        <begin position="1"/>
        <end position="18"/>
    </location>
</feature>
<dbReference type="PANTHER" id="PTHR33640">
    <property type="entry name" value="TRANSMEMBRANE PROTEIN"/>
    <property type="match status" value="1"/>
</dbReference>
<dbReference type="AlphaFoldDB" id="A0A6L5B8P6"/>
<reference evidence="2" key="1">
    <citation type="submission" date="2020-01" db="EMBL/GenBank/DDBJ databases">
        <title>The Celery Genome Sequence Reveals Sequential Paleo-tetraploidization, Resistance Gene Elimination, Karyotype Evolution, and Functional Innovation in Apiales.</title>
        <authorList>
            <person name="Song X."/>
        </authorList>
    </citation>
    <scope>NUCLEOTIDE SEQUENCE</scope>
    <source>
        <tissue evidence="2">Leaf</tissue>
    </source>
</reference>